<gene>
    <name evidence="3" type="ORF">MELLADRAFT_112112</name>
</gene>
<sequence length="961" mass="108666">MPPKKPSQKKAPVAPVAHPIRHTRVTRASQAASRAASQVASQTDNSQQAEPSLPPPPGQRAPRARQAASRSASQVLSQTNDSQQAELSPPPAGQRAPRAFQTNSQVFLSTTNSQRTGQSPPSPSGQGVPRVFWDTFPAPYHVPSQTTDSQPTGPSPPPPPGRGVPDGLQTNSQVVSQTSNTQKTGTSAPPPPGQRVPRVFQAGSQLLSQTSNSQQTELSPPPPGQAFIKPQLRGLTKSGQKRSPDDEPSESSGSNTARKRSKIDPASSQIPIRKPRGRPRKVPKDSQISPPSQDSARIITDRKGKGKAKQALSSSSSDLRNSGRMPTNRKGKGKAKQPLRSSSSLEQRMSPVQNRASNRSPDEMPDLRSDENASTADVSLRAALKADEYREHFEIFNQVRSHLSQLLPDEAQEALQIVMDPEHALFIPEDHELDEYVKCWRKRIEKIDRAHKTVRRAHRVMLWSSVVEVITDVEEWLESWKPDRSPPQNQYAGRVELPDQWLMWKVEALVWMGDVHNARGLYPLLTPDSDSIDRRDRYRVEGLIEFSDRDYSEAIEYLSLAVDGSGDYFGQQSDRLEEELWKLITRAYELRDFEEKLELHLSEIDTEDEPTHLGLALKMIRDMTDQPMRLIELPMRLWLRETLCKLYCHVGHVFLEYLLDFICRLSIVAEPFLIFSVKQSIRAQTASDVAQDMVCIRKEVQEINRMTGFRFHSRNQVSEAYKQRVIAAYLYLARSEETHSKLHIARHNYKVVEKLHREGWGAKGLINYDHLSEEIQAGCALRDPDSRQLSPVSPDSPDSPLHASHPPTPNFSRLSTRIEGDRLPTFYDYKRYYATLGLGPHVDYWELRTRYDKLGARSCHSDYFHIRLEEAFNVLSDPSKRQEYDQKYLSVGKAGCAKKKDKVKQNTLRTIKKATRCSFLELAELIRQRGRCLEEWHSVAQNKRSFSIWKNKSFGLDVRAG</sequence>
<dbReference type="AlphaFoldDB" id="F4S5F4"/>
<feature type="compositionally biased region" description="Low complexity" evidence="1">
    <location>
        <begin position="60"/>
        <end position="78"/>
    </location>
</feature>
<accession>F4S5F4</accession>
<feature type="compositionally biased region" description="Low complexity" evidence="1">
    <location>
        <begin position="26"/>
        <end position="43"/>
    </location>
</feature>
<dbReference type="InterPro" id="IPR036869">
    <property type="entry name" value="J_dom_sf"/>
</dbReference>
<dbReference type="PROSITE" id="PS50076">
    <property type="entry name" value="DNAJ_2"/>
    <property type="match status" value="1"/>
</dbReference>
<dbReference type="OrthoDB" id="10518676at2759"/>
<evidence type="ECO:0000256" key="1">
    <source>
        <dbReference type="SAM" id="MobiDB-lite"/>
    </source>
</evidence>
<evidence type="ECO:0000313" key="3">
    <source>
        <dbReference type="EMBL" id="EGG00171.1"/>
    </source>
</evidence>
<dbReference type="GeneID" id="18924568"/>
<evidence type="ECO:0000313" key="4">
    <source>
        <dbReference type="Proteomes" id="UP000001072"/>
    </source>
</evidence>
<feature type="region of interest" description="Disordered" evidence="1">
    <location>
        <begin position="784"/>
        <end position="815"/>
    </location>
</feature>
<dbReference type="Gene3D" id="1.10.287.110">
    <property type="entry name" value="DnaJ domain"/>
    <property type="match status" value="1"/>
</dbReference>
<dbReference type="InterPro" id="IPR001623">
    <property type="entry name" value="DnaJ_domain"/>
</dbReference>
<evidence type="ECO:0000259" key="2">
    <source>
        <dbReference type="PROSITE" id="PS50076"/>
    </source>
</evidence>
<feature type="region of interest" description="Disordered" evidence="1">
    <location>
        <begin position="1"/>
        <end position="375"/>
    </location>
</feature>
<dbReference type="SUPFAM" id="SSF46565">
    <property type="entry name" value="Chaperone J-domain"/>
    <property type="match status" value="1"/>
</dbReference>
<feature type="compositionally biased region" description="Polar residues" evidence="1">
    <location>
        <begin position="100"/>
        <end position="116"/>
    </location>
</feature>
<dbReference type="VEuPathDB" id="FungiDB:MELLADRAFT_112112"/>
<feature type="compositionally biased region" description="Low complexity" evidence="1">
    <location>
        <begin position="790"/>
        <end position="800"/>
    </location>
</feature>
<dbReference type="InParanoid" id="F4S5F4"/>
<feature type="compositionally biased region" description="Low complexity" evidence="1">
    <location>
        <begin position="143"/>
        <end position="152"/>
    </location>
</feature>
<feature type="compositionally biased region" description="Polar residues" evidence="1">
    <location>
        <begin position="168"/>
        <end position="187"/>
    </location>
</feature>
<feature type="compositionally biased region" description="Basic residues" evidence="1">
    <location>
        <begin position="327"/>
        <end position="337"/>
    </location>
</feature>
<dbReference type="KEGG" id="mlr:MELLADRAFT_112112"/>
<feature type="compositionally biased region" description="Basic and acidic residues" evidence="1">
    <location>
        <begin position="360"/>
        <end position="371"/>
    </location>
</feature>
<name>F4S5F4_MELLP</name>
<reference evidence="4" key="1">
    <citation type="journal article" date="2011" name="Proc. Natl. Acad. Sci. U.S.A.">
        <title>Obligate biotrophy features unraveled by the genomic analysis of rust fungi.</title>
        <authorList>
            <person name="Duplessis S."/>
            <person name="Cuomo C.A."/>
            <person name="Lin Y.-C."/>
            <person name="Aerts A."/>
            <person name="Tisserant E."/>
            <person name="Veneault-Fourrey C."/>
            <person name="Joly D.L."/>
            <person name="Hacquard S."/>
            <person name="Amselem J."/>
            <person name="Cantarel B.L."/>
            <person name="Chiu R."/>
            <person name="Coutinho P.M."/>
            <person name="Feau N."/>
            <person name="Field M."/>
            <person name="Frey P."/>
            <person name="Gelhaye E."/>
            <person name="Goldberg J."/>
            <person name="Grabherr M.G."/>
            <person name="Kodira C.D."/>
            <person name="Kohler A."/>
            <person name="Kuees U."/>
            <person name="Lindquist E.A."/>
            <person name="Lucas S.M."/>
            <person name="Mago R."/>
            <person name="Mauceli E."/>
            <person name="Morin E."/>
            <person name="Murat C."/>
            <person name="Pangilinan J.L."/>
            <person name="Park R."/>
            <person name="Pearson M."/>
            <person name="Quesneville H."/>
            <person name="Rouhier N."/>
            <person name="Sakthikumar S."/>
            <person name="Salamov A.A."/>
            <person name="Schmutz J."/>
            <person name="Selles B."/>
            <person name="Shapiro H."/>
            <person name="Tanguay P."/>
            <person name="Tuskan G.A."/>
            <person name="Henrissat B."/>
            <person name="Van de Peer Y."/>
            <person name="Rouze P."/>
            <person name="Ellis J.G."/>
            <person name="Dodds P.N."/>
            <person name="Schein J.E."/>
            <person name="Zhong S."/>
            <person name="Hamelin R.C."/>
            <person name="Grigoriev I.V."/>
            <person name="Szabo L.J."/>
            <person name="Martin F."/>
        </authorList>
    </citation>
    <scope>NUCLEOTIDE SEQUENCE [LARGE SCALE GENOMIC DNA]</scope>
    <source>
        <strain evidence="4">98AG31 / pathotype 3-4-7</strain>
    </source>
</reference>
<feature type="compositionally biased region" description="Low complexity" evidence="1">
    <location>
        <begin position="204"/>
        <end position="218"/>
    </location>
</feature>
<feature type="compositionally biased region" description="Polar residues" evidence="1">
    <location>
        <begin position="286"/>
        <end position="295"/>
    </location>
</feature>
<dbReference type="HOGENOM" id="CLU_307559_0_0_1"/>
<keyword evidence="4" id="KW-1185">Reference proteome</keyword>
<dbReference type="EMBL" id="GL883150">
    <property type="protein sequence ID" value="EGG00171.1"/>
    <property type="molecule type" value="Genomic_DNA"/>
</dbReference>
<proteinExistence type="predicted"/>
<organism evidence="4">
    <name type="scientific">Melampsora larici-populina (strain 98AG31 / pathotype 3-4-7)</name>
    <name type="common">Poplar leaf rust fungus</name>
    <dbReference type="NCBI Taxonomy" id="747676"/>
    <lineage>
        <taxon>Eukaryota</taxon>
        <taxon>Fungi</taxon>
        <taxon>Dikarya</taxon>
        <taxon>Basidiomycota</taxon>
        <taxon>Pucciniomycotina</taxon>
        <taxon>Pucciniomycetes</taxon>
        <taxon>Pucciniales</taxon>
        <taxon>Melampsoraceae</taxon>
        <taxon>Melampsora</taxon>
    </lineage>
</organism>
<dbReference type="Proteomes" id="UP000001072">
    <property type="component" value="Unassembled WGS sequence"/>
</dbReference>
<protein>
    <recommendedName>
        <fullName evidence="2">J domain-containing protein</fullName>
    </recommendedName>
</protein>
<feature type="compositionally biased region" description="Pro residues" evidence="1">
    <location>
        <begin position="153"/>
        <end position="162"/>
    </location>
</feature>
<dbReference type="RefSeq" id="XP_007416574.1">
    <property type="nucleotide sequence ID" value="XM_007416512.1"/>
</dbReference>
<feature type="domain" description="J" evidence="2">
    <location>
        <begin position="831"/>
        <end position="888"/>
    </location>
</feature>
<feature type="compositionally biased region" description="Polar residues" evidence="1">
    <location>
        <begin position="339"/>
        <end position="359"/>
    </location>
</feature>